<dbReference type="AlphaFoldDB" id="T1K312"/>
<evidence type="ECO:0000256" key="4">
    <source>
        <dbReference type="SAM" id="Phobius"/>
    </source>
</evidence>
<feature type="transmembrane region" description="Helical" evidence="4">
    <location>
        <begin position="204"/>
        <end position="226"/>
    </location>
</feature>
<dbReference type="OrthoDB" id="6514150at2759"/>
<dbReference type="KEGG" id="tut:107359469"/>
<feature type="transmembrane region" description="Helical" evidence="4">
    <location>
        <begin position="294"/>
        <end position="313"/>
    </location>
</feature>
<dbReference type="PANTHER" id="PTHR23121:SF9">
    <property type="entry name" value="SODIUM-DEPENDENT GLUCOSE TRANSPORTER 1"/>
    <property type="match status" value="1"/>
</dbReference>
<dbReference type="OMA" id="KYHEENI"/>
<feature type="transmembrane region" description="Helical" evidence="4">
    <location>
        <begin position="349"/>
        <end position="371"/>
    </location>
</feature>
<dbReference type="HOGENOM" id="CLU_028923_2_1_1"/>
<evidence type="ECO:0008006" key="7">
    <source>
        <dbReference type="Google" id="ProtNLM"/>
    </source>
</evidence>
<dbReference type="eggNOG" id="ENOG502QRVK">
    <property type="taxonomic scope" value="Eukaryota"/>
</dbReference>
<dbReference type="Proteomes" id="UP000015104">
    <property type="component" value="Unassembled WGS sequence"/>
</dbReference>
<keyword evidence="2 4" id="KW-1133">Transmembrane helix</keyword>
<reference evidence="6" key="1">
    <citation type="submission" date="2011-08" db="EMBL/GenBank/DDBJ databases">
        <authorList>
            <person name="Rombauts S."/>
        </authorList>
    </citation>
    <scope>NUCLEOTIDE SEQUENCE</scope>
    <source>
        <strain evidence="6">London</strain>
    </source>
</reference>
<feature type="transmembrane region" description="Helical" evidence="4">
    <location>
        <begin position="21"/>
        <end position="43"/>
    </location>
</feature>
<evidence type="ECO:0000313" key="6">
    <source>
        <dbReference type="Proteomes" id="UP000015104"/>
    </source>
</evidence>
<organism evidence="5 6">
    <name type="scientific">Tetranychus urticae</name>
    <name type="common">Two-spotted spider mite</name>
    <dbReference type="NCBI Taxonomy" id="32264"/>
    <lineage>
        <taxon>Eukaryota</taxon>
        <taxon>Metazoa</taxon>
        <taxon>Ecdysozoa</taxon>
        <taxon>Arthropoda</taxon>
        <taxon>Chelicerata</taxon>
        <taxon>Arachnida</taxon>
        <taxon>Acari</taxon>
        <taxon>Acariformes</taxon>
        <taxon>Trombidiformes</taxon>
        <taxon>Prostigmata</taxon>
        <taxon>Eleutherengona</taxon>
        <taxon>Raphignathae</taxon>
        <taxon>Tetranychoidea</taxon>
        <taxon>Tetranychidae</taxon>
        <taxon>Tetranychus</taxon>
    </lineage>
</organism>
<evidence type="ECO:0000256" key="3">
    <source>
        <dbReference type="ARBA" id="ARBA00023136"/>
    </source>
</evidence>
<protein>
    <recommendedName>
        <fullName evidence="7">Major facilitator superfamily (MFS) profile domain-containing protein</fullName>
    </recommendedName>
</protein>
<gene>
    <name evidence="5" type="primary">107359469</name>
</gene>
<feature type="transmembrane region" description="Helical" evidence="4">
    <location>
        <begin position="80"/>
        <end position="99"/>
    </location>
</feature>
<dbReference type="Pfam" id="PF07690">
    <property type="entry name" value="MFS_1"/>
    <property type="match status" value="1"/>
</dbReference>
<dbReference type="Gene3D" id="1.20.1250.20">
    <property type="entry name" value="MFS general substrate transporter like domains"/>
    <property type="match status" value="1"/>
</dbReference>
<feature type="transmembrane region" description="Helical" evidence="4">
    <location>
        <begin position="383"/>
        <end position="406"/>
    </location>
</feature>
<dbReference type="EnsemblMetazoa" id="tetur04g07010.1">
    <property type="protein sequence ID" value="tetur04g07010.1"/>
    <property type="gene ID" value="tetur04g07010"/>
</dbReference>
<proteinExistence type="predicted"/>
<evidence type="ECO:0000256" key="1">
    <source>
        <dbReference type="ARBA" id="ARBA00022692"/>
    </source>
</evidence>
<feature type="transmembrane region" description="Helical" evidence="4">
    <location>
        <begin position="412"/>
        <end position="435"/>
    </location>
</feature>
<keyword evidence="3 4" id="KW-0472">Membrane</keyword>
<sequence>MKLFEFIKVHKYKIFKSMLTYITFAGLGGTNTLVGSSLLDLQIRVQRSFDATSKLVQARSVGYIIGASACGLLGERINDYLALSVADLVAGLFLIIAPWFAILEVIIFCIVVSGFAQGILDIYCNVIILRIWGAKGINWLQVLHMCYGVGALITPIFTRPFLLPNTGQLRDLESTNATFIGNDTVSDDNKYIGGYPPDQVKVQYSFLILGGILVLVSVPVFFCYLYERNLKAGKDEDEDKEVDGNAVKTSKIKKVIAIVMVAILANLTFGSEAAIGNLCTAFAVKADLKMEKQIAVLLATVYWSTFSFYRLIFIPLTLLIKESRLFHFNLLIILGGVVALVPNAASKAIYAWIAFVMLGIGYSPVFSISFASLEKYFHMSNSITSFILVCGTLGETIHTAILSVYIDRHPIIFVYYIGSMSLVYVAISAILPYYLRKIATKRVENSIRKKEDVEMEKY</sequence>
<evidence type="ECO:0000256" key="2">
    <source>
        <dbReference type="ARBA" id="ARBA00022989"/>
    </source>
</evidence>
<keyword evidence="1 4" id="KW-0812">Transmembrane</keyword>
<feature type="transmembrane region" description="Helical" evidence="4">
    <location>
        <begin position="136"/>
        <end position="157"/>
    </location>
</feature>
<dbReference type="PANTHER" id="PTHR23121">
    <property type="entry name" value="SODIUM-DEPENDENT GLUCOSE TRANSPORTER 1"/>
    <property type="match status" value="1"/>
</dbReference>
<dbReference type="EMBL" id="CAEY01001371">
    <property type="status" value="NOT_ANNOTATED_CDS"/>
    <property type="molecule type" value="Genomic_DNA"/>
</dbReference>
<feature type="transmembrane region" description="Helical" evidence="4">
    <location>
        <begin position="55"/>
        <end position="73"/>
    </location>
</feature>
<dbReference type="GO" id="GO:0022857">
    <property type="term" value="F:transmembrane transporter activity"/>
    <property type="evidence" value="ECO:0007669"/>
    <property type="project" value="InterPro"/>
</dbReference>
<evidence type="ECO:0000313" key="5">
    <source>
        <dbReference type="EnsemblMetazoa" id="tetur04g07010.1"/>
    </source>
</evidence>
<dbReference type="STRING" id="32264.T1K312"/>
<feature type="transmembrane region" description="Helical" evidence="4">
    <location>
        <begin position="105"/>
        <end position="124"/>
    </location>
</feature>
<keyword evidence="6" id="KW-1185">Reference proteome</keyword>
<dbReference type="SUPFAM" id="SSF103473">
    <property type="entry name" value="MFS general substrate transporter"/>
    <property type="match status" value="1"/>
</dbReference>
<feature type="transmembrane region" description="Helical" evidence="4">
    <location>
        <begin position="325"/>
        <end position="343"/>
    </location>
</feature>
<feature type="transmembrane region" description="Helical" evidence="4">
    <location>
        <begin position="255"/>
        <end position="274"/>
    </location>
</feature>
<dbReference type="InterPro" id="IPR036259">
    <property type="entry name" value="MFS_trans_sf"/>
</dbReference>
<name>T1K312_TETUR</name>
<reference evidence="5" key="2">
    <citation type="submission" date="2015-06" db="UniProtKB">
        <authorList>
            <consortium name="EnsemblMetazoa"/>
        </authorList>
    </citation>
    <scope>IDENTIFICATION</scope>
</reference>
<dbReference type="InterPro" id="IPR011701">
    <property type="entry name" value="MFS"/>
</dbReference>
<accession>T1K312</accession>